<dbReference type="AlphaFoldDB" id="A0A1X7T5W7"/>
<keyword evidence="1" id="KW-1133">Transmembrane helix</keyword>
<dbReference type="InParanoid" id="A0A1X7T5W7"/>
<sequence length="84" mass="9542">YKIECQEKAGLADVLIHPEISKVTTNPHEASHNVLVTYRCKNWNLACLHYHVSTNIGLIQGCMTYLFTSGCAFLFGIFHLSWRS</sequence>
<dbReference type="EnsemblMetazoa" id="Aqu2.1.09913_001">
    <property type="protein sequence ID" value="Aqu2.1.09913_001"/>
    <property type="gene ID" value="Aqu2.1.09913"/>
</dbReference>
<accession>A0A1X7T5W7</accession>
<keyword evidence="1" id="KW-0812">Transmembrane</keyword>
<feature type="transmembrane region" description="Helical" evidence="1">
    <location>
        <begin position="58"/>
        <end position="82"/>
    </location>
</feature>
<reference evidence="2" key="1">
    <citation type="submission" date="2017-05" db="UniProtKB">
        <authorList>
            <consortium name="EnsemblMetazoa"/>
        </authorList>
    </citation>
    <scope>IDENTIFICATION</scope>
</reference>
<keyword evidence="1" id="KW-0472">Membrane</keyword>
<evidence type="ECO:0000313" key="2">
    <source>
        <dbReference type="EnsemblMetazoa" id="Aqu2.1.09913_001"/>
    </source>
</evidence>
<evidence type="ECO:0000256" key="1">
    <source>
        <dbReference type="SAM" id="Phobius"/>
    </source>
</evidence>
<organism evidence="2">
    <name type="scientific">Amphimedon queenslandica</name>
    <name type="common">Sponge</name>
    <dbReference type="NCBI Taxonomy" id="400682"/>
    <lineage>
        <taxon>Eukaryota</taxon>
        <taxon>Metazoa</taxon>
        <taxon>Porifera</taxon>
        <taxon>Demospongiae</taxon>
        <taxon>Heteroscleromorpha</taxon>
        <taxon>Haplosclerida</taxon>
        <taxon>Niphatidae</taxon>
        <taxon>Amphimedon</taxon>
    </lineage>
</organism>
<name>A0A1X7T5W7_AMPQE</name>
<proteinExistence type="predicted"/>
<protein>
    <submittedName>
        <fullName evidence="2">Uncharacterized protein</fullName>
    </submittedName>
</protein>